<reference evidence="2 3" key="1">
    <citation type="journal article" date="2015" name="Proc. Natl. Acad. Sci. U.S.A.">
        <title>The resurrection genome of Boea hygrometrica: A blueprint for survival of dehydration.</title>
        <authorList>
            <person name="Xiao L."/>
            <person name="Yang G."/>
            <person name="Zhang L."/>
            <person name="Yang X."/>
            <person name="Zhao S."/>
            <person name="Ji Z."/>
            <person name="Zhou Q."/>
            <person name="Hu M."/>
            <person name="Wang Y."/>
            <person name="Chen M."/>
            <person name="Xu Y."/>
            <person name="Jin H."/>
            <person name="Xiao X."/>
            <person name="Hu G."/>
            <person name="Bao F."/>
            <person name="Hu Y."/>
            <person name="Wan P."/>
            <person name="Li L."/>
            <person name="Deng X."/>
            <person name="Kuang T."/>
            <person name="Xiang C."/>
            <person name="Zhu J.K."/>
            <person name="Oliver M.J."/>
            <person name="He Y."/>
        </authorList>
    </citation>
    <scope>NUCLEOTIDE SEQUENCE [LARGE SCALE GENOMIC DNA]</scope>
    <source>
        <strain evidence="3">cv. XS01</strain>
    </source>
</reference>
<dbReference type="AlphaFoldDB" id="A0A2Z7D853"/>
<gene>
    <name evidence="2" type="ORF">F511_33044</name>
</gene>
<dbReference type="InterPro" id="IPR029472">
    <property type="entry name" value="Copia-like_N"/>
</dbReference>
<protein>
    <recommendedName>
        <fullName evidence="1">Retrotransposon Copia-like N-terminal domain-containing protein</fullName>
    </recommendedName>
</protein>
<keyword evidence="3" id="KW-1185">Reference proteome</keyword>
<evidence type="ECO:0000313" key="2">
    <source>
        <dbReference type="EMBL" id="KZV55631.1"/>
    </source>
</evidence>
<proteinExistence type="predicted"/>
<dbReference type="EMBL" id="KQ988479">
    <property type="protein sequence ID" value="KZV55631.1"/>
    <property type="molecule type" value="Genomic_DNA"/>
</dbReference>
<name>A0A2Z7D853_9LAMI</name>
<dbReference type="OrthoDB" id="5544992at2759"/>
<feature type="non-terminal residue" evidence="2">
    <location>
        <position position="1"/>
    </location>
</feature>
<evidence type="ECO:0000259" key="1">
    <source>
        <dbReference type="Pfam" id="PF14244"/>
    </source>
</evidence>
<dbReference type="PANTHER" id="PTHR37610:SF97">
    <property type="entry name" value="RETROTRANSPOSON GAG DOMAIN-CONTAINING PROTEIN"/>
    <property type="match status" value="1"/>
</dbReference>
<organism evidence="2 3">
    <name type="scientific">Dorcoceras hygrometricum</name>
    <dbReference type="NCBI Taxonomy" id="472368"/>
    <lineage>
        <taxon>Eukaryota</taxon>
        <taxon>Viridiplantae</taxon>
        <taxon>Streptophyta</taxon>
        <taxon>Embryophyta</taxon>
        <taxon>Tracheophyta</taxon>
        <taxon>Spermatophyta</taxon>
        <taxon>Magnoliopsida</taxon>
        <taxon>eudicotyledons</taxon>
        <taxon>Gunneridae</taxon>
        <taxon>Pentapetalae</taxon>
        <taxon>asterids</taxon>
        <taxon>lamiids</taxon>
        <taxon>Lamiales</taxon>
        <taxon>Gesneriaceae</taxon>
        <taxon>Didymocarpoideae</taxon>
        <taxon>Trichosporeae</taxon>
        <taxon>Loxocarpinae</taxon>
        <taxon>Dorcoceras</taxon>
    </lineage>
</organism>
<feature type="domain" description="Retrotransposon Copia-like N-terminal" evidence="1">
    <location>
        <begin position="11"/>
        <end position="39"/>
    </location>
</feature>
<sequence>LSSPFNLYIGDHSRLVLVSIPLTRNNYNTWSRSMSTTLIPKTSFLLWIDLQLRPKSDDLLFEAWVHCNNMVIRGF</sequence>
<dbReference type="Proteomes" id="UP000250235">
    <property type="component" value="Unassembled WGS sequence"/>
</dbReference>
<evidence type="ECO:0000313" key="3">
    <source>
        <dbReference type="Proteomes" id="UP000250235"/>
    </source>
</evidence>
<dbReference type="PANTHER" id="PTHR37610">
    <property type="entry name" value="CCHC-TYPE DOMAIN-CONTAINING PROTEIN"/>
    <property type="match status" value="1"/>
</dbReference>
<accession>A0A2Z7D853</accession>
<dbReference type="Pfam" id="PF14244">
    <property type="entry name" value="Retrotran_gag_3"/>
    <property type="match status" value="1"/>
</dbReference>